<dbReference type="InterPro" id="IPR029063">
    <property type="entry name" value="SAM-dependent_MTases_sf"/>
</dbReference>
<comment type="similarity">
    <text evidence="1">Belongs to the class I-like SAM-binding methyltransferase superfamily. NNMT/PNMT/TEMT family.</text>
</comment>
<evidence type="ECO:0000256" key="1">
    <source>
        <dbReference type="ARBA" id="ARBA00007996"/>
    </source>
</evidence>
<dbReference type="EMBL" id="JAXCGZ010002064">
    <property type="protein sequence ID" value="KAK7084514.1"/>
    <property type="molecule type" value="Genomic_DNA"/>
</dbReference>
<comment type="caution">
    <text evidence="5">The sequence shown here is derived from an EMBL/GenBank/DDBJ whole genome shotgun (WGS) entry which is preliminary data.</text>
</comment>
<organism evidence="5 6">
    <name type="scientific">Halocaridina rubra</name>
    <name type="common">Hawaiian red shrimp</name>
    <dbReference type="NCBI Taxonomy" id="373956"/>
    <lineage>
        <taxon>Eukaryota</taxon>
        <taxon>Metazoa</taxon>
        <taxon>Ecdysozoa</taxon>
        <taxon>Arthropoda</taxon>
        <taxon>Crustacea</taxon>
        <taxon>Multicrustacea</taxon>
        <taxon>Malacostraca</taxon>
        <taxon>Eumalacostraca</taxon>
        <taxon>Eucarida</taxon>
        <taxon>Decapoda</taxon>
        <taxon>Pleocyemata</taxon>
        <taxon>Caridea</taxon>
        <taxon>Atyoidea</taxon>
        <taxon>Atyidae</taxon>
        <taxon>Halocaridina</taxon>
    </lineage>
</organism>
<keyword evidence="3" id="KW-0808">Transferase</keyword>
<evidence type="ECO:0000313" key="5">
    <source>
        <dbReference type="EMBL" id="KAK7084514.1"/>
    </source>
</evidence>
<name>A0AAN8XUL1_HALRR</name>
<dbReference type="GO" id="GO:0032259">
    <property type="term" value="P:methylation"/>
    <property type="evidence" value="ECO:0007669"/>
    <property type="project" value="UniProtKB-KW"/>
</dbReference>
<sequence length="276" mass="31331">MEEQNPLDSSFNKRINDLRDHYVTQFDPKEYCKTFYSVIDDEVKFFLKSYHEAFQKDPILTSRKITQRRVLDFGCGPVPIYAATAAASFTTTVTMAEMVPLNRDEISKWMNSDKNANDWSDFFTYINFLQERSEEETVDVVQQLRNAFQLIIPCDGAMSNPLSPVSQRYDVVMSTLCLEFATTSLEDYRVMMGNVINILRPGGVFLMAGALGNTSYSIGQCQYPSVKLEKEDILTAVTGNGMCVKSLHILERQTSEAEKPADHRAVFFLSAQKPTQ</sequence>
<gene>
    <name evidence="5" type="ORF">SK128_001344</name>
</gene>
<dbReference type="PANTHER" id="PTHR10867">
    <property type="entry name" value="NNMT/PNMT/TEMT FAMILY MEMBER"/>
    <property type="match status" value="1"/>
</dbReference>
<evidence type="ECO:0000313" key="6">
    <source>
        <dbReference type="Proteomes" id="UP001381693"/>
    </source>
</evidence>
<evidence type="ECO:0000256" key="4">
    <source>
        <dbReference type="ARBA" id="ARBA00022691"/>
    </source>
</evidence>
<dbReference type="Pfam" id="PF01234">
    <property type="entry name" value="NNMT_PNMT_TEMT"/>
    <property type="match status" value="1"/>
</dbReference>
<evidence type="ECO:0000256" key="2">
    <source>
        <dbReference type="ARBA" id="ARBA00022603"/>
    </source>
</evidence>
<keyword evidence="6" id="KW-1185">Reference proteome</keyword>
<dbReference type="InterPro" id="IPR000940">
    <property type="entry name" value="NNMT_TEMT_trans"/>
</dbReference>
<dbReference type="GO" id="GO:0005829">
    <property type="term" value="C:cytosol"/>
    <property type="evidence" value="ECO:0007669"/>
    <property type="project" value="TreeGrafter"/>
</dbReference>
<evidence type="ECO:0000256" key="3">
    <source>
        <dbReference type="ARBA" id="ARBA00022679"/>
    </source>
</evidence>
<evidence type="ECO:0008006" key="7">
    <source>
        <dbReference type="Google" id="ProtNLM"/>
    </source>
</evidence>
<keyword evidence="2" id="KW-0489">Methyltransferase</keyword>
<proteinExistence type="inferred from homology"/>
<dbReference type="Proteomes" id="UP001381693">
    <property type="component" value="Unassembled WGS sequence"/>
</dbReference>
<reference evidence="5 6" key="1">
    <citation type="submission" date="2023-11" db="EMBL/GenBank/DDBJ databases">
        <title>Halocaridina rubra genome assembly.</title>
        <authorList>
            <person name="Smith C."/>
        </authorList>
    </citation>
    <scope>NUCLEOTIDE SEQUENCE [LARGE SCALE GENOMIC DNA]</scope>
    <source>
        <strain evidence="5">EP-1</strain>
        <tissue evidence="5">Whole</tissue>
    </source>
</reference>
<dbReference type="PANTHER" id="PTHR10867:SF17">
    <property type="entry name" value="NICOTINAMIDE N-METHYLTRANSFERASE"/>
    <property type="match status" value="1"/>
</dbReference>
<dbReference type="Gene3D" id="3.40.50.150">
    <property type="entry name" value="Vaccinia Virus protein VP39"/>
    <property type="match status" value="1"/>
</dbReference>
<accession>A0AAN8XUL1</accession>
<dbReference type="AlphaFoldDB" id="A0AAN8XUL1"/>
<dbReference type="GO" id="GO:0008170">
    <property type="term" value="F:N-methyltransferase activity"/>
    <property type="evidence" value="ECO:0007669"/>
    <property type="project" value="TreeGrafter"/>
</dbReference>
<dbReference type="SUPFAM" id="SSF53335">
    <property type="entry name" value="S-adenosyl-L-methionine-dependent methyltransferases"/>
    <property type="match status" value="1"/>
</dbReference>
<keyword evidence="4" id="KW-0949">S-adenosyl-L-methionine</keyword>
<dbReference type="PROSITE" id="PS51681">
    <property type="entry name" value="SAM_MT_NNMT_PNMT_TEMT"/>
    <property type="match status" value="1"/>
</dbReference>
<protein>
    <recommendedName>
        <fullName evidence="7">Nicotinamide N-methyltransferase-like</fullName>
    </recommendedName>
</protein>